<dbReference type="EMBL" id="UHFG01000004">
    <property type="protein sequence ID" value="SUN48510.1"/>
    <property type="molecule type" value="Genomic_DNA"/>
</dbReference>
<dbReference type="GO" id="GO:0008289">
    <property type="term" value="F:lipid binding"/>
    <property type="evidence" value="ECO:0007669"/>
    <property type="project" value="UniProtKB-KW"/>
</dbReference>
<dbReference type="Gene3D" id="3.40.50.10170">
    <property type="match status" value="1"/>
</dbReference>
<sequence>MKLAVITDSTAALPTDLKQDEAIFSLDIPVIIDGETYFEGRNLTIDDFYQKLATSQELPKTSQPSLSELDELLGLLSAKGYTHVIGLFLAGGISGFWQNIQFLVEEHPDLVIAFPDSKITSAPLGSMVKNVLDWSRQGKTFQEILNQLQKQIDGTTAFIMVDDLNHLVKGGRLSNGSALLGNLLSIKPILYFDDEGKIVVYEKVRTEKKAMKRLVEILNDLTANGQYDVSIIHSKAQDKADHLKALLQDSGYQCDIAEVHFGAVIATHLGEGAVAFGITPRA</sequence>
<dbReference type="PROSITE" id="PS51482">
    <property type="entry name" value="DEGV"/>
    <property type="match status" value="1"/>
</dbReference>
<dbReference type="AlphaFoldDB" id="A0A380JV62"/>
<dbReference type="NCBIfam" id="TIGR00762">
    <property type="entry name" value="DegV"/>
    <property type="match status" value="1"/>
</dbReference>
<evidence type="ECO:0000256" key="1">
    <source>
        <dbReference type="ARBA" id="ARBA00003238"/>
    </source>
</evidence>
<evidence type="ECO:0000256" key="2">
    <source>
        <dbReference type="ARBA" id="ARBA00023121"/>
    </source>
</evidence>
<dbReference type="SUPFAM" id="SSF82549">
    <property type="entry name" value="DAK1/DegV-like"/>
    <property type="match status" value="1"/>
</dbReference>
<reference evidence="3 4" key="1">
    <citation type="submission" date="2018-06" db="EMBL/GenBank/DDBJ databases">
        <authorList>
            <consortium name="Pathogen Informatics"/>
            <person name="Doyle S."/>
        </authorList>
    </citation>
    <scope>NUCLEOTIDE SEQUENCE [LARGE SCALE GENOMIC DNA]</scope>
    <source>
        <strain evidence="3 4">NCTC4670</strain>
    </source>
</reference>
<keyword evidence="2" id="KW-0446">Lipid-binding</keyword>
<dbReference type="Pfam" id="PF02645">
    <property type="entry name" value="DegV"/>
    <property type="match status" value="1"/>
</dbReference>
<dbReference type="InterPro" id="IPR003797">
    <property type="entry name" value="DegV"/>
</dbReference>
<dbReference type="PANTHER" id="PTHR33434:SF2">
    <property type="entry name" value="FATTY ACID-BINDING PROTEIN TM_1468"/>
    <property type="match status" value="1"/>
</dbReference>
<protein>
    <submittedName>
        <fullName evidence="3">DegV family protein</fullName>
    </submittedName>
</protein>
<comment type="function">
    <text evidence="1">May bind long-chain fatty acids, such as palmitate, and may play a role in lipid transport or fatty acid metabolism.</text>
</comment>
<name>A0A380JV62_STRDY</name>
<evidence type="ECO:0000313" key="4">
    <source>
        <dbReference type="Proteomes" id="UP000254797"/>
    </source>
</evidence>
<dbReference type="Gene3D" id="3.30.1180.10">
    <property type="match status" value="1"/>
</dbReference>
<gene>
    <name evidence="3" type="primary">degV</name>
    <name evidence="3" type="ORF">NCTC4670_00525</name>
</gene>
<organism evidence="3 4">
    <name type="scientific">Streptococcus dysgalactiae subsp. dysgalactiae</name>
    <dbReference type="NCBI Taxonomy" id="99822"/>
    <lineage>
        <taxon>Bacteria</taxon>
        <taxon>Bacillati</taxon>
        <taxon>Bacillota</taxon>
        <taxon>Bacilli</taxon>
        <taxon>Lactobacillales</taxon>
        <taxon>Streptococcaceae</taxon>
        <taxon>Streptococcus</taxon>
    </lineage>
</organism>
<dbReference type="InterPro" id="IPR050270">
    <property type="entry name" value="DegV_domain_contain"/>
</dbReference>
<evidence type="ECO:0000313" key="3">
    <source>
        <dbReference type="EMBL" id="SUN48510.1"/>
    </source>
</evidence>
<proteinExistence type="predicted"/>
<dbReference type="PANTHER" id="PTHR33434">
    <property type="entry name" value="DEGV DOMAIN-CONTAINING PROTEIN DR_1986-RELATED"/>
    <property type="match status" value="1"/>
</dbReference>
<dbReference type="InterPro" id="IPR043168">
    <property type="entry name" value="DegV_C"/>
</dbReference>
<dbReference type="Proteomes" id="UP000254797">
    <property type="component" value="Unassembled WGS sequence"/>
</dbReference>
<accession>A0A380JV62</accession>
<dbReference type="RefSeq" id="WP_003050283.1">
    <property type="nucleotide sequence ID" value="NZ_JAIEZU010000012.1"/>
</dbReference>